<keyword evidence="1 3" id="KW-0413">Isomerase</keyword>
<dbReference type="InterPro" id="IPR013022">
    <property type="entry name" value="Xyl_isomerase-like_TIM-brl"/>
</dbReference>
<dbReference type="PANTHER" id="PTHR43489:SF7">
    <property type="entry name" value="3-DEHYDRO-D-GULOSIDE 4-EPIMERASE-RELATED"/>
    <property type="match status" value="1"/>
</dbReference>
<dbReference type="RefSeq" id="WP_218113019.1">
    <property type="nucleotide sequence ID" value="NZ_CP065383.1"/>
</dbReference>
<dbReference type="GO" id="GO:0016853">
    <property type="term" value="F:isomerase activity"/>
    <property type="evidence" value="ECO:0007669"/>
    <property type="project" value="UniProtKB-KW"/>
</dbReference>
<dbReference type="Proteomes" id="UP000594463">
    <property type="component" value="Chromosome"/>
</dbReference>
<evidence type="ECO:0000256" key="1">
    <source>
        <dbReference type="ARBA" id="ARBA00023235"/>
    </source>
</evidence>
<dbReference type="Gene3D" id="3.20.20.150">
    <property type="entry name" value="Divalent-metal-dependent TIM barrel enzymes"/>
    <property type="match status" value="1"/>
</dbReference>
<protein>
    <submittedName>
        <fullName evidence="3">D-psicose 3-epimerase</fullName>
        <ecNumber evidence="3">5.1.3.30</ecNumber>
    </submittedName>
</protein>
<dbReference type="PANTHER" id="PTHR43489">
    <property type="entry name" value="ISOMERASE"/>
    <property type="match status" value="1"/>
</dbReference>
<dbReference type="InterPro" id="IPR036237">
    <property type="entry name" value="Xyl_isomerase-like_sf"/>
</dbReference>
<dbReference type="EC" id="5.1.3.30" evidence="3"/>
<feature type="domain" description="Xylose isomerase-like TIM barrel" evidence="2">
    <location>
        <begin position="20"/>
        <end position="246"/>
    </location>
</feature>
<name>A0A7T1AKY2_ATRLM</name>
<dbReference type="Pfam" id="PF01261">
    <property type="entry name" value="AP_endonuc_2"/>
    <property type="match status" value="1"/>
</dbReference>
<accession>A0A7T1AKY2</accession>
<keyword evidence="4" id="KW-1185">Reference proteome</keyword>
<sequence length="277" mass="31324">MKFSVCSGNYGREPLEKIINRAAELEFDGVELTVAFHTHPSISFKERQKINGYFANAGIKCSSLHFIFDKTVKLSSQNFEDIKQNILYFKAVIDLASDFNTSTIVVGGGGSRSIKADQTRSEVEDNFEKMLSEVADYASEKKVTLCLEALNRYETNFLKTLKECSDISSRIKSPYVKIMGDTYHMNIEEVSIEKAIIESKNDLVHLHFADSNRMSPGEGHINFLEVLKALKTIKFDGYCAFEIFALTPEKLCFDSFEEADKHMVLGKKYIDNLVTSI</sequence>
<reference evidence="3 4" key="1">
    <citation type="journal article" date="2021" name="Nat. Commun.">
        <title>Isolation of a member of the candidate phylum Atribacteria reveals a unique cell membrane structure.</title>
        <authorList>
            <person name="Taiki K."/>
            <person name="Nobu M.K."/>
            <person name="Kusada H."/>
            <person name="Meng X.-Y."/>
            <person name="Hosoki N."/>
            <person name="Uematsu K."/>
            <person name="Yoshioka H."/>
            <person name="Kamagata Y."/>
            <person name="Tamaki H."/>
        </authorList>
    </citation>
    <scope>NUCLEOTIDE SEQUENCE [LARGE SCALE GENOMIC DNA]</scope>
    <source>
        <strain evidence="3 4">RT761</strain>
    </source>
</reference>
<evidence type="ECO:0000313" key="3">
    <source>
        <dbReference type="EMBL" id="QPM67841.1"/>
    </source>
</evidence>
<dbReference type="SUPFAM" id="SSF51658">
    <property type="entry name" value="Xylose isomerase-like"/>
    <property type="match status" value="1"/>
</dbReference>
<dbReference type="AlphaFoldDB" id="A0A7T1AKY2"/>
<evidence type="ECO:0000313" key="4">
    <source>
        <dbReference type="Proteomes" id="UP000594463"/>
    </source>
</evidence>
<gene>
    <name evidence="3" type="ORF">RT761_01054</name>
</gene>
<dbReference type="KEGG" id="alam:RT761_01054"/>
<proteinExistence type="predicted"/>
<dbReference type="InterPro" id="IPR050417">
    <property type="entry name" value="Sugar_Epim/Isomerase"/>
</dbReference>
<organism evidence="3 4">
    <name type="scientific">Atribacter laminatus</name>
    <dbReference type="NCBI Taxonomy" id="2847778"/>
    <lineage>
        <taxon>Bacteria</taxon>
        <taxon>Pseudomonadati</taxon>
        <taxon>Atribacterota</taxon>
        <taxon>Atribacteria</taxon>
        <taxon>Atribacterales</taxon>
        <taxon>Atribacteraceae</taxon>
        <taxon>Atribacter</taxon>
    </lineage>
</organism>
<dbReference type="EMBL" id="CP065383">
    <property type="protein sequence ID" value="QPM67841.1"/>
    <property type="molecule type" value="Genomic_DNA"/>
</dbReference>
<evidence type="ECO:0000259" key="2">
    <source>
        <dbReference type="Pfam" id="PF01261"/>
    </source>
</evidence>